<evidence type="ECO:0000256" key="2">
    <source>
        <dbReference type="ARBA" id="ARBA00012438"/>
    </source>
</evidence>
<feature type="domain" description="Histidine kinase" evidence="6">
    <location>
        <begin position="240"/>
        <end position="471"/>
    </location>
</feature>
<accession>A0A928VLY6</accession>
<dbReference type="PANTHER" id="PTHR43547:SF2">
    <property type="entry name" value="HYBRID SIGNAL TRANSDUCTION HISTIDINE KINASE C"/>
    <property type="match status" value="1"/>
</dbReference>
<sequence length="471" mass="52454">MNNQPSTRMLPQSLSDLVAGDDVLLEPTTQLDLATLDLACLGGTVTIDDLHQYVAALEQQHQELRQAKSVQVWFEALAKMTQHFQASFDETKIFSQILPELVQVLGGDGCELSLYNTSGSLVLVRYEYDARHSARVQRVDFPPEPPNVWSEITQFSGHHPDSSLDMFSLVAPIADVDGCLGVLQLKRREQAFGSAEQQFIVQVMAQLSIGLRRNRLAQLNQTQTVELKHLNHLQDAFLGTVSYELRIPLANMRMAIQMITLTLNRPEAAAILLPSASLDKVQQYLAVLHRECDRETKLVQDLLDLQQVDADMLSLVMAAIDLADWLPYVLKGFGKRARELDLTLNYSIEPGLPTFMSDQITLSRIVTELVGNACKFTPVGGSIQVDVSQQQQAGRSRLVIAVENTGVEIPIEEQGRVFDQFYRVSQMDIRRLGGIGLGLALVKRLAQRLGGDIQLVSHDGMTRFWVVLPLS</sequence>
<keyword evidence="3" id="KW-0597">Phosphoprotein</keyword>
<gene>
    <name evidence="7" type="ORF">IQ266_03335</name>
</gene>
<dbReference type="PROSITE" id="PS50109">
    <property type="entry name" value="HIS_KIN"/>
    <property type="match status" value="1"/>
</dbReference>
<dbReference type="InterPro" id="IPR005467">
    <property type="entry name" value="His_kinase_dom"/>
</dbReference>
<dbReference type="Gene3D" id="3.30.450.40">
    <property type="match status" value="1"/>
</dbReference>
<comment type="catalytic activity">
    <reaction evidence="1">
        <text>ATP + protein L-histidine = ADP + protein N-phospho-L-histidine.</text>
        <dbReference type="EC" id="2.7.13.3"/>
    </reaction>
</comment>
<dbReference type="CDD" id="cd00082">
    <property type="entry name" value="HisKA"/>
    <property type="match status" value="1"/>
</dbReference>
<dbReference type="InterPro" id="IPR003594">
    <property type="entry name" value="HATPase_dom"/>
</dbReference>
<dbReference type="Pfam" id="PF00512">
    <property type="entry name" value="HisKA"/>
    <property type="match status" value="1"/>
</dbReference>
<evidence type="ECO:0000256" key="3">
    <source>
        <dbReference type="ARBA" id="ARBA00022553"/>
    </source>
</evidence>
<name>A0A928VLY6_9CYAN</name>
<dbReference type="InterPro" id="IPR003661">
    <property type="entry name" value="HisK_dim/P_dom"/>
</dbReference>
<dbReference type="PANTHER" id="PTHR43547">
    <property type="entry name" value="TWO-COMPONENT HISTIDINE KINASE"/>
    <property type="match status" value="1"/>
</dbReference>
<comment type="caution">
    <text evidence="7">The sequence shown here is derived from an EMBL/GenBank/DDBJ whole genome shotgun (WGS) entry which is preliminary data.</text>
</comment>
<dbReference type="Gene3D" id="3.30.565.10">
    <property type="entry name" value="Histidine kinase-like ATPase, C-terminal domain"/>
    <property type="match status" value="1"/>
</dbReference>
<dbReference type="SUPFAM" id="SSF55781">
    <property type="entry name" value="GAF domain-like"/>
    <property type="match status" value="1"/>
</dbReference>
<protein>
    <recommendedName>
        <fullName evidence="2">histidine kinase</fullName>
        <ecNumber evidence="2">2.7.13.3</ecNumber>
    </recommendedName>
</protein>
<dbReference type="SMART" id="SM00387">
    <property type="entry name" value="HATPase_c"/>
    <property type="match status" value="1"/>
</dbReference>
<keyword evidence="8" id="KW-1185">Reference proteome</keyword>
<reference evidence="7" key="1">
    <citation type="submission" date="2020-10" db="EMBL/GenBank/DDBJ databases">
        <authorList>
            <person name="Castelo-Branco R."/>
            <person name="Eusebio N."/>
            <person name="Adriana R."/>
            <person name="Vieira A."/>
            <person name="Brugerolle De Fraissinette N."/>
            <person name="Rezende De Castro R."/>
            <person name="Schneider M.P."/>
            <person name="Vasconcelos V."/>
            <person name="Leao P.N."/>
        </authorList>
    </citation>
    <scope>NUCLEOTIDE SEQUENCE</scope>
    <source>
        <strain evidence="7">LEGE 11480</strain>
    </source>
</reference>
<dbReference type="RefSeq" id="WP_264323615.1">
    <property type="nucleotide sequence ID" value="NZ_JADEXQ010000007.1"/>
</dbReference>
<dbReference type="SUPFAM" id="SSF55874">
    <property type="entry name" value="ATPase domain of HSP90 chaperone/DNA topoisomerase II/histidine kinase"/>
    <property type="match status" value="1"/>
</dbReference>
<dbReference type="InterPro" id="IPR036097">
    <property type="entry name" value="HisK_dim/P_sf"/>
</dbReference>
<dbReference type="GO" id="GO:0000155">
    <property type="term" value="F:phosphorelay sensor kinase activity"/>
    <property type="evidence" value="ECO:0007669"/>
    <property type="project" value="InterPro"/>
</dbReference>
<dbReference type="InterPro" id="IPR036890">
    <property type="entry name" value="HATPase_C_sf"/>
</dbReference>
<dbReference type="InterPro" id="IPR004358">
    <property type="entry name" value="Sig_transdc_His_kin-like_C"/>
</dbReference>
<keyword evidence="4 7" id="KW-0808">Transferase</keyword>
<keyword evidence="4 7" id="KW-0418">Kinase</keyword>
<dbReference type="EMBL" id="JADEXQ010000007">
    <property type="protein sequence ID" value="MBE9028792.1"/>
    <property type="molecule type" value="Genomic_DNA"/>
</dbReference>
<proteinExistence type="predicted"/>
<evidence type="ECO:0000259" key="6">
    <source>
        <dbReference type="PROSITE" id="PS50109"/>
    </source>
</evidence>
<dbReference type="InterPro" id="IPR029016">
    <property type="entry name" value="GAF-like_dom_sf"/>
</dbReference>
<dbReference type="SUPFAM" id="SSF47384">
    <property type="entry name" value="Homodimeric domain of signal transducing histidine kinase"/>
    <property type="match status" value="1"/>
</dbReference>
<organism evidence="7 8">
    <name type="scientific">Romeriopsis navalis LEGE 11480</name>
    <dbReference type="NCBI Taxonomy" id="2777977"/>
    <lineage>
        <taxon>Bacteria</taxon>
        <taxon>Bacillati</taxon>
        <taxon>Cyanobacteriota</taxon>
        <taxon>Cyanophyceae</taxon>
        <taxon>Leptolyngbyales</taxon>
        <taxon>Leptolyngbyaceae</taxon>
        <taxon>Romeriopsis</taxon>
        <taxon>Romeriopsis navalis</taxon>
    </lineage>
</organism>
<dbReference type="Pfam" id="PF02518">
    <property type="entry name" value="HATPase_c"/>
    <property type="match status" value="1"/>
</dbReference>
<dbReference type="PRINTS" id="PR00344">
    <property type="entry name" value="BCTRLSENSOR"/>
</dbReference>
<evidence type="ECO:0000256" key="1">
    <source>
        <dbReference type="ARBA" id="ARBA00000085"/>
    </source>
</evidence>
<dbReference type="EC" id="2.7.13.3" evidence="2"/>
<dbReference type="Proteomes" id="UP000625316">
    <property type="component" value="Unassembled WGS sequence"/>
</dbReference>
<dbReference type="Gene3D" id="1.10.287.130">
    <property type="match status" value="1"/>
</dbReference>
<keyword evidence="5" id="KW-0902">Two-component regulatory system</keyword>
<dbReference type="SMART" id="SM00388">
    <property type="entry name" value="HisKA"/>
    <property type="match status" value="1"/>
</dbReference>
<evidence type="ECO:0000313" key="8">
    <source>
        <dbReference type="Proteomes" id="UP000625316"/>
    </source>
</evidence>
<evidence type="ECO:0000256" key="4">
    <source>
        <dbReference type="ARBA" id="ARBA00022777"/>
    </source>
</evidence>
<evidence type="ECO:0000256" key="5">
    <source>
        <dbReference type="ARBA" id="ARBA00023012"/>
    </source>
</evidence>
<evidence type="ECO:0000313" key="7">
    <source>
        <dbReference type="EMBL" id="MBE9028792.1"/>
    </source>
</evidence>
<dbReference type="AlphaFoldDB" id="A0A928VLY6"/>